<dbReference type="Proteomes" id="UP000887013">
    <property type="component" value="Unassembled WGS sequence"/>
</dbReference>
<dbReference type="EMBL" id="BMAW01111795">
    <property type="protein sequence ID" value="GFT49695.1"/>
    <property type="molecule type" value="Genomic_DNA"/>
</dbReference>
<sequence>MFIKFFFGVTIFNNEVMLSVKDFCSNQDCCCLGTTSDEWNYEPLENNAANFASRHMDPPKMKTSELWSRLSDEREAPQKRDP</sequence>
<evidence type="ECO:0000313" key="2">
    <source>
        <dbReference type="EMBL" id="GFT49695.1"/>
    </source>
</evidence>
<accession>A0A8X6P566</accession>
<keyword evidence="3" id="KW-1185">Reference proteome</keyword>
<feature type="region of interest" description="Disordered" evidence="1">
    <location>
        <begin position="52"/>
        <end position="82"/>
    </location>
</feature>
<feature type="compositionally biased region" description="Basic and acidic residues" evidence="1">
    <location>
        <begin position="54"/>
        <end position="63"/>
    </location>
</feature>
<evidence type="ECO:0000256" key="1">
    <source>
        <dbReference type="SAM" id="MobiDB-lite"/>
    </source>
</evidence>
<evidence type="ECO:0000313" key="3">
    <source>
        <dbReference type="Proteomes" id="UP000887013"/>
    </source>
</evidence>
<organism evidence="2 3">
    <name type="scientific">Nephila pilipes</name>
    <name type="common">Giant wood spider</name>
    <name type="synonym">Nephila maculata</name>
    <dbReference type="NCBI Taxonomy" id="299642"/>
    <lineage>
        <taxon>Eukaryota</taxon>
        <taxon>Metazoa</taxon>
        <taxon>Ecdysozoa</taxon>
        <taxon>Arthropoda</taxon>
        <taxon>Chelicerata</taxon>
        <taxon>Arachnida</taxon>
        <taxon>Araneae</taxon>
        <taxon>Araneomorphae</taxon>
        <taxon>Entelegynae</taxon>
        <taxon>Araneoidea</taxon>
        <taxon>Nephilidae</taxon>
        <taxon>Nephila</taxon>
    </lineage>
</organism>
<feature type="compositionally biased region" description="Basic and acidic residues" evidence="1">
    <location>
        <begin position="70"/>
        <end position="82"/>
    </location>
</feature>
<proteinExistence type="predicted"/>
<protein>
    <submittedName>
        <fullName evidence="2">Uncharacterized protein</fullName>
    </submittedName>
</protein>
<name>A0A8X6P566_NEPPI</name>
<comment type="caution">
    <text evidence="2">The sequence shown here is derived from an EMBL/GenBank/DDBJ whole genome shotgun (WGS) entry which is preliminary data.</text>
</comment>
<gene>
    <name evidence="2" type="ORF">NPIL_271861</name>
</gene>
<dbReference type="AlphaFoldDB" id="A0A8X6P566"/>
<reference evidence="2" key="1">
    <citation type="submission" date="2020-08" db="EMBL/GenBank/DDBJ databases">
        <title>Multicomponent nature underlies the extraordinary mechanical properties of spider dragline silk.</title>
        <authorList>
            <person name="Kono N."/>
            <person name="Nakamura H."/>
            <person name="Mori M."/>
            <person name="Yoshida Y."/>
            <person name="Ohtoshi R."/>
            <person name="Malay A.D."/>
            <person name="Moran D.A.P."/>
            <person name="Tomita M."/>
            <person name="Numata K."/>
            <person name="Arakawa K."/>
        </authorList>
    </citation>
    <scope>NUCLEOTIDE SEQUENCE</scope>
</reference>